<dbReference type="InterPro" id="IPR016195">
    <property type="entry name" value="Pol/histidinol_Pase-like"/>
</dbReference>
<evidence type="ECO:0000256" key="9">
    <source>
        <dbReference type="ARBA" id="ARBA00025611"/>
    </source>
</evidence>
<dbReference type="Gene3D" id="1.10.150.870">
    <property type="match status" value="1"/>
</dbReference>
<dbReference type="InterPro" id="IPR011708">
    <property type="entry name" value="DNA_pol3_alpha_NTPase_dom"/>
</dbReference>
<dbReference type="InterPro" id="IPR048472">
    <property type="entry name" value="DNA_pol_IIIA_C"/>
</dbReference>
<organism evidence="12 13">
    <name type="scientific">Salipaludibacillus agaradhaerens</name>
    <name type="common">Bacillus agaradhaerens</name>
    <dbReference type="NCBI Taxonomy" id="76935"/>
    <lineage>
        <taxon>Bacteria</taxon>
        <taxon>Bacillati</taxon>
        <taxon>Bacillota</taxon>
        <taxon>Bacilli</taxon>
        <taxon>Bacillales</taxon>
        <taxon>Bacillaceae</taxon>
    </lineage>
</organism>
<evidence type="ECO:0000256" key="10">
    <source>
        <dbReference type="ARBA" id="ARBA00049244"/>
    </source>
</evidence>
<name>A0A9Q4FYA9_SALAG</name>
<dbReference type="SMART" id="SM00481">
    <property type="entry name" value="POLIIIAc"/>
    <property type="match status" value="1"/>
</dbReference>
<evidence type="ECO:0000256" key="4">
    <source>
        <dbReference type="ARBA" id="ARBA00019114"/>
    </source>
</evidence>
<dbReference type="AlphaFoldDB" id="A0A9Q4FYA9"/>
<dbReference type="GO" id="GO:0003887">
    <property type="term" value="F:DNA-directed DNA polymerase activity"/>
    <property type="evidence" value="ECO:0007669"/>
    <property type="project" value="UniProtKB-KW"/>
</dbReference>
<comment type="catalytic activity">
    <reaction evidence="10">
        <text>DNA(n) + a 2'-deoxyribonucleoside 5'-triphosphate = DNA(n+1) + diphosphate</text>
        <dbReference type="Rhea" id="RHEA:22508"/>
        <dbReference type="Rhea" id="RHEA-COMP:17339"/>
        <dbReference type="Rhea" id="RHEA-COMP:17340"/>
        <dbReference type="ChEBI" id="CHEBI:33019"/>
        <dbReference type="ChEBI" id="CHEBI:61560"/>
        <dbReference type="ChEBI" id="CHEBI:173112"/>
        <dbReference type="EC" id="2.7.7.7"/>
    </reaction>
</comment>
<dbReference type="Pfam" id="PF14579">
    <property type="entry name" value="HHH_6"/>
    <property type="match status" value="1"/>
</dbReference>
<gene>
    <name evidence="12" type="primary">dnaE</name>
    <name evidence="12" type="ORF">HXA33_03190</name>
</gene>
<feature type="domain" description="Polymerase/histidinol phosphatase N-terminal" evidence="11">
    <location>
        <begin position="4"/>
        <end position="71"/>
    </location>
</feature>
<dbReference type="InterPro" id="IPR041931">
    <property type="entry name" value="DNA_pol3_alpha_thumb_dom"/>
</dbReference>
<dbReference type="InterPro" id="IPR029460">
    <property type="entry name" value="DNAPol_HHH"/>
</dbReference>
<dbReference type="EC" id="2.7.7.7" evidence="3"/>
<evidence type="ECO:0000256" key="6">
    <source>
        <dbReference type="ARBA" id="ARBA00022695"/>
    </source>
</evidence>
<keyword evidence="6 12" id="KW-0548">Nucleotidyltransferase</keyword>
<dbReference type="Gene3D" id="1.10.10.1600">
    <property type="entry name" value="Bacterial DNA polymerase III alpha subunit, thumb domain"/>
    <property type="match status" value="1"/>
</dbReference>
<dbReference type="Pfam" id="PF20914">
    <property type="entry name" value="DNA_pol_IIIA_C"/>
    <property type="match status" value="1"/>
</dbReference>
<dbReference type="Gene3D" id="3.20.20.140">
    <property type="entry name" value="Metal-dependent hydrolases"/>
    <property type="match status" value="1"/>
</dbReference>
<dbReference type="Proteomes" id="UP001057753">
    <property type="component" value="Unassembled WGS sequence"/>
</dbReference>
<protein>
    <recommendedName>
        <fullName evidence="4">DNA polymerase III subunit alpha</fullName>
        <ecNumber evidence="3">2.7.7.7</ecNumber>
    </recommendedName>
</protein>
<evidence type="ECO:0000256" key="3">
    <source>
        <dbReference type="ARBA" id="ARBA00012417"/>
    </source>
</evidence>
<keyword evidence="13" id="KW-1185">Reference proteome</keyword>
<comment type="caution">
    <text evidence="12">The sequence shown here is derived from an EMBL/GenBank/DDBJ whole genome shotgun (WGS) entry which is preliminary data.</text>
</comment>
<evidence type="ECO:0000256" key="8">
    <source>
        <dbReference type="ARBA" id="ARBA00022932"/>
    </source>
</evidence>
<keyword evidence="8" id="KW-0239">DNA-directed DNA polymerase</keyword>
<dbReference type="RefSeq" id="WP_257820305.1">
    <property type="nucleotide sequence ID" value="NZ_JABXYM010000001.1"/>
</dbReference>
<keyword evidence="5 12" id="KW-0808">Transferase</keyword>
<dbReference type="EMBL" id="JABXYM010000001">
    <property type="protein sequence ID" value="MCR6095538.1"/>
    <property type="molecule type" value="Genomic_DNA"/>
</dbReference>
<dbReference type="InterPro" id="IPR004013">
    <property type="entry name" value="PHP_dom"/>
</dbReference>
<dbReference type="PANTHER" id="PTHR32294">
    <property type="entry name" value="DNA POLYMERASE III SUBUNIT ALPHA"/>
    <property type="match status" value="1"/>
</dbReference>
<reference evidence="12" key="1">
    <citation type="submission" date="2020-06" db="EMBL/GenBank/DDBJ databases">
        <title>Insight into the genomes of haloalkaliphilic bacilli from Kenyan soda lakes.</title>
        <authorList>
            <person name="Mwirichia R."/>
            <person name="Villamizar G.C."/>
            <person name="Poehlein A."/>
            <person name="Mugweru J."/>
            <person name="Kipnyargis A."/>
            <person name="Kiplimo D."/>
            <person name="Orwa P."/>
            <person name="Daniel R."/>
        </authorList>
    </citation>
    <scope>NUCLEOTIDE SEQUENCE</scope>
    <source>
        <strain evidence="12">B1096_S55</strain>
    </source>
</reference>
<sequence length="1129" mass="128408">MAFVHLHVHSEFSLLQSVAKIADLVETAAKKQFKAIGLTDIDAMYGVIPFYKACRSHNIKPIIGVELKVSEGPLLPRSRTEERLIFLAENFEGYQTLLKLTSQAQNRENAYEPYILYEELATLKGVIIISPFQQGKIQNALYDGVQNEAEKMYTYLKRSVGEKNVYIEVQNHWRREEREKLLAVRDWTLKEQAKVVATNHVHFIEKEQVEAHRVVEAIKAGETLKEQQSHASSEEYYLKDEDEMKHVFSSWPEALEETGKLAERCHVEIPLGEPVLPKFPVSDGETAQSLLERLCKKGLKERYVNPSKEIHDRLDYELRVIFNMNYSDYFLIVADFMNYAHKNDILTGPGRGSAAGSLVAYVLKITQVDPIKYGLLFERFLNPERVSMPDIDIDFSDQQRDEVIHYVARKYGAQHVAQIVTFGTLAAKAALRDAGKVLSLEPRKIDKVAKLIRSKPNLRIRQAVSETPALKDLMKDDDELTLLFKVASDIEGLPRHTSVHAAGIVISQAPLTDVVPLQKGHDGLSLTQYPMGDLESIGLLKMDFLGLRNLSFIEKISELVKKNSGHELQITTLSLEDEATFALLGEGDTSGVFQLESSGMKSVLNRLKPSHFEDIVAVNALYRPGPMENIPSYIKRKHGEETVIYPHDDLQAILEPTYGVLIYQEQIMQIASKMAGFSLGQADVLRRAVGKKKRETLEETRVTFIEGAVEQGYTIEEAEKVYDLIVRFADYGFNRSHAVAYSMISYQLAYLKANYPLEFLSGLMDMSLHHQDKLAEYIAEAKRKGINVQRPSINTSEAGFTIYDNCIWIGLAALKNVGIQTVNALLQEREKGMFKDLFDLCARLPLRLLGRRTLESLILSGALDDFSIDRATLLASLDDAIEYGEKEQEKLTLGEDFLFFEEEQKPHYTQVNPLSAKDRLQSEKEVLGFYASGHPIEHEKVILSPYDRMTIHEIKGLSDHHTVRMAGMVEDVRLIQTKKKEQMAFIRLSDESGEMEITIFPQAYSTSHTKFQRDELVFIEGKVQLHNGTKKVVLDKCVTIEELKRKEKERQQPVLYLFITHLHEKQGLDDLKELLQNMPGEVPVVLKYQSTNKAVRLSEMWNVTDNEDFLIRLKSLIGAKNVYLKNPRV</sequence>
<dbReference type="Pfam" id="PF01336">
    <property type="entry name" value="tRNA_anti-codon"/>
    <property type="match status" value="1"/>
</dbReference>
<dbReference type="Pfam" id="PF02811">
    <property type="entry name" value="PHP"/>
    <property type="match status" value="1"/>
</dbReference>
<comment type="subcellular location">
    <subcellularLocation>
        <location evidence="1">Cytoplasm</location>
    </subcellularLocation>
</comment>
<dbReference type="GO" id="GO:0006260">
    <property type="term" value="P:DNA replication"/>
    <property type="evidence" value="ECO:0007669"/>
    <property type="project" value="UniProtKB-KW"/>
</dbReference>
<accession>A0A9Q4FYA9</accession>
<evidence type="ECO:0000313" key="12">
    <source>
        <dbReference type="EMBL" id="MCR6095538.1"/>
    </source>
</evidence>
<dbReference type="Pfam" id="PF07733">
    <property type="entry name" value="DNA_pol3_alpha"/>
    <property type="match status" value="1"/>
</dbReference>
<dbReference type="PANTHER" id="PTHR32294:SF0">
    <property type="entry name" value="DNA POLYMERASE III SUBUNIT ALPHA"/>
    <property type="match status" value="1"/>
</dbReference>
<evidence type="ECO:0000256" key="1">
    <source>
        <dbReference type="ARBA" id="ARBA00004496"/>
    </source>
</evidence>
<dbReference type="InterPro" id="IPR012340">
    <property type="entry name" value="NA-bd_OB-fold"/>
</dbReference>
<evidence type="ECO:0000259" key="11">
    <source>
        <dbReference type="SMART" id="SM00481"/>
    </source>
</evidence>
<keyword evidence="7" id="KW-0235">DNA replication</keyword>
<dbReference type="GO" id="GO:0003676">
    <property type="term" value="F:nucleic acid binding"/>
    <property type="evidence" value="ECO:0007669"/>
    <property type="project" value="InterPro"/>
</dbReference>
<dbReference type="GO" id="GO:0005737">
    <property type="term" value="C:cytoplasm"/>
    <property type="evidence" value="ECO:0007669"/>
    <property type="project" value="UniProtKB-SubCell"/>
</dbReference>
<proteinExistence type="inferred from homology"/>
<dbReference type="GO" id="GO:0008408">
    <property type="term" value="F:3'-5' exonuclease activity"/>
    <property type="evidence" value="ECO:0007669"/>
    <property type="project" value="InterPro"/>
</dbReference>
<evidence type="ECO:0000256" key="5">
    <source>
        <dbReference type="ARBA" id="ARBA00022679"/>
    </source>
</evidence>
<dbReference type="Gene3D" id="2.40.50.140">
    <property type="entry name" value="Nucleic acid-binding proteins"/>
    <property type="match status" value="1"/>
</dbReference>
<comment type="similarity">
    <text evidence="2">Belongs to the DNA polymerase type-C family. DnaE subfamily.</text>
</comment>
<comment type="function">
    <text evidence="9">DNA polymerase III is a complex, multichain enzyme responsible for most of the replicative synthesis in bacteria. This DNA polymerase also exhibits 3' to 5' exonuclease activity. The alpha chain is the DNA polymerase.</text>
</comment>
<dbReference type="CDD" id="cd04485">
    <property type="entry name" value="DnaE_OBF"/>
    <property type="match status" value="1"/>
</dbReference>
<dbReference type="Pfam" id="PF17657">
    <property type="entry name" value="DNA_pol3_finger"/>
    <property type="match status" value="1"/>
</dbReference>
<dbReference type="InterPro" id="IPR003141">
    <property type="entry name" value="Pol/His_phosphatase_N"/>
</dbReference>
<dbReference type="NCBIfam" id="TIGR00594">
    <property type="entry name" value="polc"/>
    <property type="match status" value="1"/>
</dbReference>
<dbReference type="NCBIfam" id="NF004226">
    <property type="entry name" value="PRK05673.1"/>
    <property type="match status" value="1"/>
</dbReference>
<dbReference type="InterPro" id="IPR004805">
    <property type="entry name" value="DnaE2/DnaE/PolC"/>
</dbReference>
<evidence type="ECO:0000256" key="7">
    <source>
        <dbReference type="ARBA" id="ARBA00022705"/>
    </source>
</evidence>
<evidence type="ECO:0000256" key="2">
    <source>
        <dbReference type="ARBA" id="ARBA00009496"/>
    </source>
</evidence>
<evidence type="ECO:0000313" key="13">
    <source>
        <dbReference type="Proteomes" id="UP001057753"/>
    </source>
</evidence>
<dbReference type="InterPro" id="IPR040982">
    <property type="entry name" value="DNA_pol3_finger"/>
</dbReference>
<dbReference type="InterPro" id="IPR004365">
    <property type="entry name" value="NA-bd_OB_tRNA"/>
</dbReference>
<dbReference type="SUPFAM" id="SSF89550">
    <property type="entry name" value="PHP domain-like"/>
    <property type="match status" value="1"/>
</dbReference>